<dbReference type="Proteomes" id="UP000242427">
    <property type="component" value="Unassembled WGS sequence"/>
</dbReference>
<dbReference type="PROSITE" id="PS50043">
    <property type="entry name" value="HTH_LUXR_2"/>
    <property type="match status" value="1"/>
</dbReference>
<evidence type="ECO:0000256" key="5">
    <source>
        <dbReference type="PROSITE-ProRule" id="PRU00169"/>
    </source>
</evidence>
<dbReference type="InterPro" id="IPR039420">
    <property type="entry name" value="WalR-like"/>
</dbReference>
<evidence type="ECO:0000313" key="8">
    <source>
        <dbReference type="EMBL" id="PSJ27833.1"/>
    </source>
</evidence>
<protein>
    <submittedName>
        <fullName evidence="8">DNA-binding response regulator</fullName>
    </submittedName>
</protein>
<dbReference type="GO" id="GO:0006355">
    <property type="term" value="P:regulation of DNA-templated transcription"/>
    <property type="evidence" value="ECO:0007669"/>
    <property type="project" value="InterPro"/>
</dbReference>
<dbReference type="InterPro" id="IPR016032">
    <property type="entry name" value="Sig_transdc_resp-reg_C-effctor"/>
</dbReference>
<evidence type="ECO:0000259" key="6">
    <source>
        <dbReference type="PROSITE" id="PS50043"/>
    </source>
</evidence>
<dbReference type="CDD" id="cd17535">
    <property type="entry name" value="REC_NarL-like"/>
    <property type="match status" value="1"/>
</dbReference>
<proteinExistence type="predicted"/>
<feature type="domain" description="Response regulatory" evidence="7">
    <location>
        <begin position="20"/>
        <end position="138"/>
    </location>
</feature>
<evidence type="ECO:0000256" key="1">
    <source>
        <dbReference type="ARBA" id="ARBA00022553"/>
    </source>
</evidence>
<feature type="domain" description="HTH luxR-type" evidence="6">
    <location>
        <begin position="168"/>
        <end position="233"/>
    </location>
</feature>
<dbReference type="CDD" id="cd06170">
    <property type="entry name" value="LuxR_C_like"/>
    <property type="match status" value="1"/>
</dbReference>
<organism evidence="8 9">
    <name type="scientific">Streptosporangium nondiastaticum</name>
    <dbReference type="NCBI Taxonomy" id="35764"/>
    <lineage>
        <taxon>Bacteria</taxon>
        <taxon>Bacillati</taxon>
        <taxon>Actinomycetota</taxon>
        <taxon>Actinomycetes</taxon>
        <taxon>Streptosporangiales</taxon>
        <taxon>Streptosporangiaceae</taxon>
        <taxon>Streptosporangium</taxon>
    </lineage>
</organism>
<dbReference type="GO" id="GO:0000160">
    <property type="term" value="P:phosphorelay signal transduction system"/>
    <property type="evidence" value="ECO:0007669"/>
    <property type="project" value="InterPro"/>
</dbReference>
<comment type="caution">
    <text evidence="8">The sequence shown here is derived from an EMBL/GenBank/DDBJ whole genome shotgun (WGS) entry which is preliminary data.</text>
</comment>
<dbReference type="AlphaFoldDB" id="A0A9X7PH95"/>
<reference evidence="8 9" key="1">
    <citation type="submission" date="2018-03" db="EMBL/GenBank/DDBJ databases">
        <title>Chitinolytic properties of Streptosporangium nondiastaticum TBG75A20.</title>
        <authorList>
            <person name="Gayathri V."/>
            <person name="Shiburaj S."/>
        </authorList>
    </citation>
    <scope>NUCLEOTIDE SEQUENCE [LARGE SCALE GENOMIC DNA]</scope>
    <source>
        <strain evidence="8 9">TBG75A20</strain>
    </source>
</reference>
<feature type="modified residue" description="4-aspartylphosphate" evidence="5">
    <location>
        <position position="71"/>
    </location>
</feature>
<dbReference type="EMBL" id="PXWG01000034">
    <property type="protein sequence ID" value="PSJ27833.1"/>
    <property type="molecule type" value="Genomic_DNA"/>
</dbReference>
<dbReference type="OrthoDB" id="9808843at2"/>
<gene>
    <name evidence="8" type="ORF">B7P34_15430</name>
</gene>
<dbReference type="RefSeq" id="WP_106676871.1">
    <property type="nucleotide sequence ID" value="NZ_PXWG01000034.1"/>
</dbReference>
<dbReference type="PROSITE" id="PS50110">
    <property type="entry name" value="RESPONSE_REGULATORY"/>
    <property type="match status" value="1"/>
</dbReference>
<evidence type="ECO:0000259" key="7">
    <source>
        <dbReference type="PROSITE" id="PS50110"/>
    </source>
</evidence>
<dbReference type="SMART" id="SM00421">
    <property type="entry name" value="HTH_LUXR"/>
    <property type="match status" value="1"/>
</dbReference>
<keyword evidence="4" id="KW-0804">Transcription</keyword>
<dbReference type="SUPFAM" id="SSF46894">
    <property type="entry name" value="C-terminal effector domain of the bipartite response regulators"/>
    <property type="match status" value="1"/>
</dbReference>
<evidence type="ECO:0000256" key="3">
    <source>
        <dbReference type="ARBA" id="ARBA00023125"/>
    </source>
</evidence>
<dbReference type="PROSITE" id="PS00622">
    <property type="entry name" value="HTH_LUXR_1"/>
    <property type="match status" value="1"/>
</dbReference>
<keyword evidence="3 8" id="KW-0238">DNA-binding</keyword>
<dbReference type="SMART" id="SM00448">
    <property type="entry name" value="REC"/>
    <property type="match status" value="1"/>
</dbReference>
<dbReference type="InterPro" id="IPR001789">
    <property type="entry name" value="Sig_transdc_resp-reg_receiver"/>
</dbReference>
<dbReference type="PANTHER" id="PTHR43214:SF24">
    <property type="entry name" value="TRANSCRIPTIONAL REGULATORY PROTEIN NARL-RELATED"/>
    <property type="match status" value="1"/>
</dbReference>
<dbReference type="InterPro" id="IPR000792">
    <property type="entry name" value="Tscrpt_reg_LuxR_C"/>
</dbReference>
<dbReference type="Pfam" id="PF00072">
    <property type="entry name" value="Response_reg"/>
    <property type="match status" value="1"/>
</dbReference>
<evidence type="ECO:0000256" key="4">
    <source>
        <dbReference type="ARBA" id="ARBA00023163"/>
    </source>
</evidence>
<evidence type="ECO:0000256" key="2">
    <source>
        <dbReference type="ARBA" id="ARBA00023015"/>
    </source>
</evidence>
<dbReference type="Pfam" id="PF00196">
    <property type="entry name" value="GerE"/>
    <property type="match status" value="1"/>
</dbReference>
<accession>A0A9X7PH95</accession>
<dbReference type="PRINTS" id="PR00038">
    <property type="entry name" value="HTHLUXR"/>
</dbReference>
<evidence type="ECO:0000313" key="9">
    <source>
        <dbReference type="Proteomes" id="UP000242427"/>
    </source>
</evidence>
<keyword evidence="1 5" id="KW-0597">Phosphoprotein</keyword>
<dbReference type="GO" id="GO:0003677">
    <property type="term" value="F:DNA binding"/>
    <property type="evidence" value="ECO:0007669"/>
    <property type="project" value="UniProtKB-KW"/>
</dbReference>
<dbReference type="SUPFAM" id="SSF52172">
    <property type="entry name" value="CheY-like"/>
    <property type="match status" value="1"/>
</dbReference>
<keyword evidence="2" id="KW-0805">Transcription regulation</keyword>
<dbReference type="InterPro" id="IPR011006">
    <property type="entry name" value="CheY-like_superfamily"/>
</dbReference>
<dbReference type="PANTHER" id="PTHR43214">
    <property type="entry name" value="TWO-COMPONENT RESPONSE REGULATOR"/>
    <property type="match status" value="1"/>
</dbReference>
<dbReference type="Gene3D" id="3.40.50.2300">
    <property type="match status" value="1"/>
</dbReference>
<sequence length="241" mass="24777">MTGKAGGAQAPEAGGTGDIRVLVVDDQVLIRAGVAALLRAAPGMEVVAEASGGEEAVALAAEHRPDVILMDIRMPDLSGITATERILCDAPPPAPRVLVLTTFDLDEYVYAALRAGAAGFLLKDAGPQRLLAAVTAVAGGDTLFAPSVTRRLVEAFTRRAEASPSAPPGTALDALTSRELEVLRHTARGLSNAEIAAELVISEATVKTHLNRAMAKLGLCSRAQAVVVAYENGLVVPGTGN</sequence>
<keyword evidence="9" id="KW-1185">Reference proteome</keyword>
<dbReference type="InterPro" id="IPR058245">
    <property type="entry name" value="NreC/VraR/RcsB-like_REC"/>
</dbReference>
<name>A0A9X7PH95_9ACTN</name>